<evidence type="ECO:0000313" key="2">
    <source>
        <dbReference type="Proteomes" id="UP000006180"/>
    </source>
</evidence>
<reference evidence="1 2" key="1">
    <citation type="journal article" date="2012" name="J. Bacteriol.">
        <title>Complete genome sequence of the broad-host-range strain Sinorhizobium fredii USDA257.</title>
        <authorList>
            <person name="Schuldes J."/>
            <person name="Rodriguez Orbegoso M."/>
            <person name="Schmeisser C."/>
            <person name="Krishnan H.B."/>
            <person name="Daniel R."/>
            <person name="Streit W.R."/>
        </authorList>
    </citation>
    <scope>NUCLEOTIDE SEQUENCE [LARGE SCALE GENOMIC DNA]</scope>
    <source>
        <strain evidence="1 2">USDA 257</strain>
    </source>
</reference>
<evidence type="ECO:0000313" key="1">
    <source>
        <dbReference type="EMBL" id="AFL53356.1"/>
    </source>
</evidence>
<gene>
    <name evidence="1" type="ORF">USDA257_c48210</name>
</gene>
<dbReference type="HOGENOM" id="CLU_086407_4_1_5"/>
<dbReference type="RefSeq" id="WP_014765479.1">
    <property type="nucleotide sequence ID" value="NC_018000.1"/>
</dbReference>
<dbReference type="InterPro" id="IPR043519">
    <property type="entry name" value="NT_sf"/>
</dbReference>
<sequence>MSAIKVVEYDPAWPGLFDGEKSRILELIGDMVDDIHHIGSTSVVGLYAKPKIDIDAVLRSDAVVADAVELVKSLANFTFHGDPYNDGMWTFTSGHGSYGTRLYLCGPENATHVKRVLFRDWLRTHPNDAAEYAALKRELAREANGDWKFYTAGKAEFFARIVRQASL</sequence>
<dbReference type="EMBL" id="CP003563">
    <property type="protein sequence ID" value="AFL53356.1"/>
    <property type="molecule type" value="Genomic_DNA"/>
</dbReference>
<dbReference type="eggNOG" id="COG2320">
    <property type="taxonomic scope" value="Bacteria"/>
</dbReference>
<protein>
    <recommendedName>
        <fullName evidence="3">GrpB family protein</fullName>
    </recommendedName>
</protein>
<evidence type="ECO:0008006" key="3">
    <source>
        <dbReference type="Google" id="ProtNLM"/>
    </source>
</evidence>
<dbReference type="SUPFAM" id="SSF81301">
    <property type="entry name" value="Nucleotidyltransferase"/>
    <property type="match status" value="1"/>
</dbReference>
<accession>I3XBV0</accession>
<dbReference type="InterPro" id="IPR007344">
    <property type="entry name" value="GrpB/CoaE"/>
</dbReference>
<dbReference type="PANTHER" id="PTHR34822:SF1">
    <property type="entry name" value="GRPB FAMILY PROTEIN"/>
    <property type="match status" value="1"/>
</dbReference>
<organism evidence="1 2">
    <name type="scientific">Sinorhizobium fredii (strain USDA 257)</name>
    <dbReference type="NCBI Taxonomy" id="1185652"/>
    <lineage>
        <taxon>Bacteria</taxon>
        <taxon>Pseudomonadati</taxon>
        <taxon>Pseudomonadota</taxon>
        <taxon>Alphaproteobacteria</taxon>
        <taxon>Hyphomicrobiales</taxon>
        <taxon>Rhizobiaceae</taxon>
        <taxon>Sinorhizobium/Ensifer group</taxon>
        <taxon>Sinorhizobium</taxon>
    </lineage>
</organism>
<dbReference type="Pfam" id="PF04229">
    <property type="entry name" value="GrpB"/>
    <property type="match status" value="1"/>
</dbReference>
<name>I3XBV0_SINF2</name>
<proteinExistence type="predicted"/>
<dbReference type="AlphaFoldDB" id="I3XBV0"/>
<dbReference type="Proteomes" id="UP000006180">
    <property type="component" value="Chromosome"/>
</dbReference>
<dbReference type="STRING" id="1185652.USDA257_c48210"/>
<dbReference type="PANTHER" id="PTHR34822">
    <property type="entry name" value="GRPB DOMAIN PROTEIN (AFU_ORTHOLOGUE AFUA_1G01530)"/>
    <property type="match status" value="1"/>
</dbReference>
<dbReference type="KEGG" id="sfd:USDA257_c48210"/>
<dbReference type="Gene3D" id="3.30.460.10">
    <property type="entry name" value="Beta Polymerase, domain 2"/>
    <property type="match status" value="1"/>
</dbReference>
<dbReference type="PATRIC" id="fig|1185652.3.peg.4999"/>